<dbReference type="PROSITE" id="PS01310">
    <property type="entry name" value="FXYD"/>
    <property type="match status" value="1"/>
</dbReference>
<dbReference type="InterPro" id="IPR000272">
    <property type="entry name" value="Ion-transport_regulator_FXYD"/>
</dbReference>
<evidence type="ECO:0000256" key="2">
    <source>
        <dbReference type="ARBA" id="ARBA00022448"/>
    </source>
</evidence>
<keyword evidence="2 17" id="KW-0813">Transport</keyword>
<evidence type="ECO:0000313" key="19">
    <source>
        <dbReference type="Proteomes" id="UP000081671"/>
    </source>
</evidence>
<reference evidence="20" key="1">
    <citation type="submission" date="2025-08" db="UniProtKB">
        <authorList>
            <consortium name="RefSeq"/>
        </authorList>
    </citation>
    <scope>IDENTIFICATION</scope>
    <source>
        <tissue evidence="20">Kidney</tissue>
    </source>
</reference>
<feature type="region of interest" description="Disordered" evidence="18">
    <location>
        <begin position="21"/>
        <end position="46"/>
    </location>
</feature>
<evidence type="ECO:0000256" key="9">
    <source>
        <dbReference type="ARBA" id="ARBA00022989"/>
    </source>
</evidence>
<evidence type="ECO:0000256" key="5">
    <source>
        <dbReference type="ARBA" id="ARBA00022607"/>
    </source>
</evidence>
<dbReference type="GO" id="GO:0017080">
    <property type="term" value="F:sodium channel regulator activity"/>
    <property type="evidence" value="ECO:0007669"/>
    <property type="project" value="UniProtKB-ARBA"/>
</dbReference>
<feature type="chain" id="PRO_5011332010" description="FXYD domain-containing ion transport regulator" evidence="17">
    <location>
        <begin position="22"/>
        <end position="208"/>
    </location>
</feature>
<dbReference type="GeneID" id="105993107"/>
<evidence type="ECO:0000256" key="8">
    <source>
        <dbReference type="ARBA" id="ARBA00022958"/>
    </source>
</evidence>
<comment type="similarity">
    <text evidence="1 17">Belongs to the FXYD family.</text>
</comment>
<dbReference type="GO" id="GO:0006814">
    <property type="term" value="P:sodium ion transport"/>
    <property type="evidence" value="ECO:0007669"/>
    <property type="project" value="UniProtKB-KW"/>
</dbReference>
<dbReference type="FunFam" id="1.20.5.780:FF:000005">
    <property type="entry name" value="FXYD domain-containing ion transport regulator"/>
    <property type="match status" value="1"/>
</dbReference>
<evidence type="ECO:0000256" key="13">
    <source>
        <dbReference type="ARBA" id="ARBA00023201"/>
    </source>
</evidence>
<gene>
    <name evidence="20" type="primary">Fxyd5</name>
</gene>
<dbReference type="OrthoDB" id="9451811at2759"/>
<dbReference type="Pfam" id="PF02038">
    <property type="entry name" value="ATP1G1_PLM_MAT8"/>
    <property type="match status" value="1"/>
</dbReference>
<keyword evidence="12 17" id="KW-0472">Membrane</keyword>
<comment type="subunit">
    <text evidence="16">Regulatory subunit of the sodium/potassium-transporting ATPase which is composed of a catalytic alpha subunit, a non-catalytic beta subunit and an additional regulatory subunit. The regulatory subunit, a member of the FXYD protein family, modulates the enzymatic activity in a tissue- and isoform-specific way by changing affinities of the Na+/K+-ATPase toward Na(+), K(+) or ATP.</text>
</comment>
<dbReference type="GO" id="GO:0006813">
    <property type="term" value="P:potassium ion transport"/>
    <property type="evidence" value="ECO:0007669"/>
    <property type="project" value="UniProtKB-KW"/>
</dbReference>
<keyword evidence="10" id="KW-0915">Sodium</keyword>
<name>A0A1S3FZB4_DIPOR</name>
<comment type="subcellular location">
    <subcellularLocation>
        <location evidence="14">Basolateral cell membrane</location>
        <topology evidence="14">Single-pass type I membrane protein</topology>
    </subcellularLocation>
</comment>
<feature type="transmembrane region" description="Helical" evidence="17">
    <location>
        <begin position="155"/>
        <end position="173"/>
    </location>
</feature>
<dbReference type="PANTHER" id="PTHR14132:SF14">
    <property type="entry name" value="FXYD DOMAIN-CONTAINING ION TRANSPORT REGULATOR 5"/>
    <property type="match status" value="1"/>
</dbReference>
<evidence type="ECO:0000256" key="4">
    <source>
        <dbReference type="ARBA" id="ARBA00022538"/>
    </source>
</evidence>
<dbReference type="InParanoid" id="A0A1S3FZB4"/>
<keyword evidence="6 17" id="KW-0812">Transmembrane</keyword>
<evidence type="ECO:0000313" key="20">
    <source>
        <dbReference type="RefSeq" id="XP_012881715.1"/>
    </source>
</evidence>
<protein>
    <recommendedName>
        <fullName evidence="17">FXYD domain-containing ion transport regulator</fullName>
    </recommendedName>
</protein>
<keyword evidence="5" id="KW-0740">Sodium/potassium transport</keyword>
<feature type="compositionally biased region" description="Polar residues" evidence="18">
    <location>
        <begin position="110"/>
        <end position="123"/>
    </location>
</feature>
<evidence type="ECO:0000256" key="11">
    <source>
        <dbReference type="ARBA" id="ARBA00023065"/>
    </source>
</evidence>
<feature type="signal peptide" evidence="17">
    <location>
        <begin position="1"/>
        <end position="21"/>
    </location>
</feature>
<keyword evidence="19" id="KW-1185">Reference proteome</keyword>
<dbReference type="CDD" id="cd20323">
    <property type="entry name" value="FXYD_FXYD5"/>
    <property type="match status" value="1"/>
</dbReference>
<organism evidence="19 20">
    <name type="scientific">Dipodomys ordii</name>
    <name type="common">Ord's kangaroo rat</name>
    <dbReference type="NCBI Taxonomy" id="10020"/>
    <lineage>
        <taxon>Eukaryota</taxon>
        <taxon>Metazoa</taxon>
        <taxon>Chordata</taxon>
        <taxon>Craniata</taxon>
        <taxon>Vertebrata</taxon>
        <taxon>Euteleostomi</taxon>
        <taxon>Mammalia</taxon>
        <taxon>Eutheria</taxon>
        <taxon>Euarchontoglires</taxon>
        <taxon>Glires</taxon>
        <taxon>Rodentia</taxon>
        <taxon>Castorimorpha</taxon>
        <taxon>Heteromyidae</taxon>
        <taxon>Dipodomyinae</taxon>
        <taxon>Dipodomys</taxon>
    </lineage>
</organism>
<dbReference type="Gene3D" id="1.20.5.780">
    <property type="entry name" value="Single helix bin"/>
    <property type="match status" value="1"/>
</dbReference>
<dbReference type="KEGG" id="dord:105993107"/>
<keyword evidence="9 17" id="KW-1133">Transmembrane helix</keyword>
<evidence type="ECO:0000256" key="7">
    <source>
        <dbReference type="ARBA" id="ARBA00022729"/>
    </source>
</evidence>
<keyword evidence="7 17" id="KW-0732">Signal</keyword>
<dbReference type="InterPro" id="IPR047297">
    <property type="entry name" value="FXYD_motif"/>
</dbReference>
<feature type="region of interest" description="Disordered" evidence="18">
    <location>
        <begin position="65"/>
        <end position="135"/>
    </location>
</feature>
<dbReference type="GO" id="GO:0016323">
    <property type="term" value="C:basolateral plasma membrane"/>
    <property type="evidence" value="ECO:0007669"/>
    <property type="project" value="UniProtKB-SubCell"/>
</dbReference>
<dbReference type="AlphaFoldDB" id="A0A1S3FZB4"/>
<evidence type="ECO:0000256" key="3">
    <source>
        <dbReference type="ARBA" id="ARBA00022475"/>
    </source>
</evidence>
<dbReference type="RefSeq" id="XP_012881715.1">
    <property type="nucleotide sequence ID" value="XM_013026261.1"/>
</dbReference>
<evidence type="ECO:0000256" key="14">
    <source>
        <dbReference type="ARBA" id="ARBA00023768"/>
    </source>
</evidence>
<dbReference type="GO" id="GO:0043269">
    <property type="term" value="P:regulation of monoatomic ion transport"/>
    <property type="evidence" value="ECO:0007669"/>
    <property type="project" value="InterPro"/>
</dbReference>
<dbReference type="CTD" id="53827"/>
<keyword evidence="13" id="KW-0739">Sodium transport</keyword>
<evidence type="ECO:0000256" key="12">
    <source>
        <dbReference type="ARBA" id="ARBA00023136"/>
    </source>
</evidence>
<keyword evidence="11 17" id="KW-0406">Ion transport</keyword>
<dbReference type="PANTHER" id="PTHR14132">
    <property type="entry name" value="SODIUM/POTASSIUM-TRANSPORTING ATPASE SUBUNIT GAMMA"/>
    <property type="match status" value="1"/>
</dbReference>
<keyword evidence="3" id="KW-1003">Cell membrane</keyword>
<evidence type="ECO:0000256" key="18">
    <source>
        <dbReference type="SAM" id="MobiDB-lite"/>
    </source>
</evidence>
<evidence type="ECO:0000256" key="17">
    <source>
        <dbReference type="RuleBase" id="RU364131"/>
    </source>
</evidence>
<sequence>MWPSGCLCVFILVGLVAPSRGQTLHNPESRSAVDLTTENTPAGNHVTDTAARDFTTMLMAPAEETTRSHTKLETAGMEPQAGTGIVTTTQAPAGTGSLPVTESDKHGTSERGTPTFSEDQSAGKQFWTHPRTPKPRGADEFDPFFYDEGTLRKRGLLVAAVLFVTGIIILTSGKCRQLSRLCRHRAYSVVRTRRPEQEDGGAGNQACS</sequence>
<dbReference type="Proteomes" id="UP000081671">
    <property type="component" value="Unplaced"/>
</dbReference>
<evidence type="ECO:0000256" key="1">
    <source>
        <dbReference type="ARBA" id="ARBA00005948"/>
    </source>
</evidence>
<keyword evidence="4" id="KW-0633">Potassium transport</keyword>
<accession>A0A1S3FZB4</accession>
<proteinExistence type="inferred from homology"/>
<evidence type="ECO:0000256" key="15">
    <source>
        <dbReference type="ARBA" id="ARBA00056439"/>
    </source>
</evidence>
<evidence type="ECO:0000256" key="10">
    <source>
        <dbReference type="ARBA" id="ARBA00023053"/>
    </source>
</evidence>
<dbReference type="FunCoup" id="A0A1S3FZB4">
    <property type="interactions" value="479"/>
</dbReference>
<evidence type="ECO:0000256" key="6">
    <source>
        <dbReference type="ARBA" id="ARBA00022692"/>
    </source>
</evidence>
<comment type="function">
    <text evidence="15">Associates with and regulates the activity of the sodium/potassium-transporting ATPase (NKA) which catalyzes the hydrolysis of ATP coupled with the exchange of Na(+) and K(+) ions across the plasma membrane. May increase NKA activity by increasing the apparent affinity for Na(+). Involved in down-regulation of E-cadherin which results in reduced cell adhesion. Promotes metastasis.</text>
</comment>
<evidence type="ECO:0000256" key="16">
    <source>
        <dbReference type="ARBA" id="ARBA00064017"/>
    </source>
</evidence>
<keyword evidence="8" id="KW-0630">Potassium</keyword>